<evidence type="ECO:0000313" key="2">
    <source>
        <dbReference type="EMBL" id="AWI83972.1"/>
    </source>
</evidence>
<name>A0A2U8HDI8_9RHOB</name>
<dbReference type="OrthoDB" id="7875768at2"/>
<feature type="region of interest" description="Disordered" evidence="1">
    <location>
        <begin position="150"/>
        <end position="169"/>
    </location>
</feature>
<feature type="compositionally biased region" description="Basic and acidic residues" evidence="1">
    <location>
        <begin position="184"/>
        <end position="208"/>
    </location>
</feature>
<dbReference type="RefSeq" id="WP_108966394.1">
    <property type="nucleotide sequence ID" value="NZ_CP022189.1"/>
</dbReference>
<dbReference type="AlphaFoldDB" id="A0A2U8HDI8"/>
<feature type="compositionally biased region" description="Acidic residues" evidence="1">
    <location>
        <begin position="62"/>
        <end position="72"/>
    </location>
</feature>
<dbReference type="Proteomes" id="UP000244915">
    <property type="component" value="Chromosome 1"/>
</dbReference>
<sequence length="382" mass="41232">MSDPVTNVEIEDVLSSIRRLVSEDSRPESTPEAPQAQRSAPAGRLVLTPALRVQEAPASEATDSDTSETGEDAPERHAPPLAARLVPAEEEVAEVARRAPLRAIAPEATPGPVREAAVSDEVEEAPFIEVDEESESEFAEASIADFFALKQRDSTPPQATPIADATAKEGSLAQKIAELEEMIARSTHEFEPERGEAAPEAIFRHQPGDEPAPGQPVAAEDEDQELASRPMPEPELVDEPYVLETPAQPDITPDEDALEDEPEETVPDLQSVTSALSAAEDGAAEELQAEPEPAPRRPVKILRNPVWQRSQSNLRSDTSATEQPPAPVAESPSGVDEERLRALIAEVVREELQGALGDGATRTIRTLVRRELQRLLASDDLD</sequence>
<reference evidence="2 3" key="1">
    <citation type="submission" date="2017-06" db="EMBL/GenBank/DDBJ databases">
        <title>Yangia sp. YSBP01 complete genome sequence.</title>
        <authorList>
            <person name="Woo J.-H."/>
            <person name="Kim H.-S."/>
        </authorList>
    </citation>
    <scope>NUCLEOTIDE SEQUENCE [LARGE SCALE GENOMIC DNA]</scope>
    <source>
        <strain evidence="2 3">YSBP01</strain>
    </source>
</reference>
<feature type="compositionally biased region" description="Basic and acidic residues" evidence="1">
    <location>
        <begin position="20"/>
        <end position="29"/>
    </location>
</feature>
<dbReference type="KEGG" id="ypac:CEW88_09950"/>
<accession>A0A2U8HDI8</accession>
<feature type="region of interest" description="Disordered" evidence="1">
    <location>
        <begin position="19"/>
        <end position="86"/>
    </location>
</feature>
<evidence type="ECO:0000256" key="1">
    <source>
        <dbReference type="SAM" id="MobiDB-lite"/>
    </source>
</evidence>
<dbReference type="EMBL" id="CP022189">
    <property type="protein sequence ID" value="AWI83972.1"/>
    <property type="molecule type" value="Genomic_DNA"/>
</dbReference>
<evidence type="ECO:0000313" key="3">
    <source>
        <dbReference type="Proteomes" id="UP000244915"/>
    </source>
</evidence>
<feature type="region of interest" description="Disordered" evidence="1">
    <location>
        <begin position="184"/>
        <end position="337"/>
    </location>
</feature>
<feature type="compositionally biased region" description="Polar residues" evidence="1">
    <location>
        <begin position="307"/>
        <end position="322"/>
    </location>
</feature>
<feature type="compositionally biased region" description="Acidic residues" evidence="1">
    <location>
        <begin position="252"/>
        <end position="266"/>
    </location>
</feature>
<gene>
    <name evidence="2" type="ORF">CEW88_09950</name>
</gene>
<protein>
    <submittedName>
        <fullName evidence="2">Uncharacterized protein</fullName>
    </submittedName>
</protein>
<proteinExistence type="predicted"/>
<organism evidence="2 3">
    <name type="scientific">Alloyangia pacifica</name>
    <dbReference type="NCBI Taxonomy" id="311180"/>
    <lineage>
        <taxon>Bacteria</taxon>
        <taxon>Pseudomonadati</taxon>
        <taxon>Pseudomonadota</taxon>
        <taxon>Alphaproteobacteria</taxon>
        <taxon>Rhodobacterales</taxon>
        <taxon>Roseobacteraceae</taxon>
        <taxon>Alloyangia</taxon>
    </lineage>
</organism>